<proteinExistence type="predicted"/>
<evidence type="ECO:0000256" key="1">
    <source>
        <dbReference type="SAM" id="Phobius"/>
    </source>
</evidence>
<reference evidence="2 3" key="1">
    <citation type="submission" date="2014-01" db="EMBL/GenBank/DDBJ databases">
        <title>Isolation of Serratia multitudinisentens RB-25 from Ex-Landfill site.</title>
        <authorList>
            <person name="Robson E.H.J."/>
        </authorList>
    </citation>
    <scope>NUCLEOTIDE SEQUENCE [LARGE SCALE GENOMIC DNA]</scope>
    <source>
        <strain evidence="2 3">RB-25</strain>
    </source>
</reference>
<dbReference type="RefSeq" id="WP_024911179.1">
    <property type="nucleotide sequence ID" value="NZ_CP007044.2"/>
</dbReference>
<dbReference type="AlphaFoldDB" id="W0LG56"/>
<gene>
    <name evidence="2" type="ORF">Z042_08695</name>
</gene>
<organism evidence="2 3">
    <name type="scientific">Chania multitudinisentens RB-25</name>
    <dbReference type="NCBI Taxonomy" id="1441930"/>
    <lineage>
        <taxon>Bacteria</taxon>
        <taxon>Pseudomonadati</taxon>
        <taxon>Pseudomonadota</taxon>
        <taxon>Gammaproteobacteria</taxon>
        <taxon>Enterobacterales</taxon>
        <taxon>Yersiniaceae</taxon>
        <taxon>Chania</taxon>
    </lineage>
</organism>
<dbReference type="STRING" id="1441930.Z042_08695"/>
<evidence type="ECO:0000313" key="3">
    <source>
        <dbReference type="Proteomes" id="UP000019030"/>
    </source>
</evidence>
<dbReference type="HOGENOM" id="CLU_2810026_0_0_6"/>
<dbReference type="PROSITE" id="PS51257">
    <property type="entry name" value="PROKAR_LIPOPROTEIN"/>
    <property type="match status" value="1"/>
</dbReference>
<evidence type="ECO:0000313" key="2">
    <source>
        <dbReference type="EMBL" id="AHG22721.1"/>
    </source>
</evidence>
<keyword evidence="3" id="KW-1185">Reference proteome</keyword>
<dbReference type="KEGG" id="sfo:Z042_08695"/>
<dbReference type="Proteomes" id="UP000019030">
    <property type="component" value="Chromosome"/>
</dbReference>
<name>W0LG56_9GAMM</name>
<keyword evidence="1" id="KW-0812">Transmembrane</keyword>
<feature type="transmembrane region" description="Helical" evidence="1">
    <location>
        <begin position="43"/>
        <end position="66"/>
    </location>
</feature>
<dbReference type="EMBL" id="CP007044">
    <property type="protein sequence ID" value="AHG22721.1"/>
    <property type="molecule type" value="Genomic_DNA"/>
</dbReference>
<keyword evidence="1" id="KW-0472">Membrane</keyword>
<dbReference type="PATRIC" id="fig|1441930.4.peg.1731"/>
<keyword evidence="1" id="KW-1133">Transmembrane helix</keyword>
<reference evidence="2 3" key="2">
    <citation type="submission" date="2015-03" db="EMBL/GenBank/DDBJ databases">
        <authorList>
            <person name="Chan K.-G."/>
        </authorList>
    </citation>
    <scope>NUCLEOTIDE SEQUENCE [LARGE SCALE GENOMIC DNA]</scope>
    <source>
        <strain evidence="2 3">RB-25</strain>
    </source>
</reference>
<protein>
    <submittedName>
        <fullName evidence="2">Uncharacterized protein</fullName>
    </submittedName>
</protein>
<accession>W0LG56</accession>
<sequence length="67" mass="7406">MRNDLVWWSLTESPFLALLLPIGITAILVACLVLLLSKKIYIFSSVCLLLIGGVMLSLSFLLNLTIQ</sequence>
<feature type="transmembrane region" description="Helical" evidence="1">
    <location>
        <begin position="15"/>
        <end position="36"/>
    </location>
</feature>